<dbReference type="EMBL" id="CAXHTA020000006">
    <property type="protein sequence ID" value="CAL5222073.1"/>
    <property type="molecule type" value="Genomic_DNA"/>
</dbReference>
<keyword evidence="1" id="KW-0812">Transmembrane</keyword>
<dbReference type="SMART" id="SM00563">
    <property type="entry name" value="PlsC"/>
    <property type="match status" value="1"/>
</dbReference>
<feature type="transmembrane region" description="Helical" evidence="1">
    <location>
        <begin position="75"/>
        <end position="97"/>
    </location>
</feature>
<evidence type="ECO:0000313" key="4">
    <source>
        <dbReference type="Proteomes" id="UP001497392"/>
    </source>
</evidence>
<comment type="caution">
    <text evidence="3">The sequence shown here is derived from an EMBL/GenBank/DDBJ whole genome shotgun (WGS) entry which is preliminary data.</text>
</comment>
<protein>
    <submittedName>
        <fullName evidence="3">G4377 protein</fullName>
    </submittedName>
</protein>
<dbReference type="SUPFAM" id="SSF69593">
    <property type="entry name" value="Glycerol-3-phosphate (1)-acyltransferase"/>
    <property type="match status" value="1"/>
</dbReference>
<accession>A0ABP1FV66</accession>
<keyword evidence="1" id="KW-0472">Membrane</keyword>
<name>A0ABP1FV66_9CHLO</name>
<feature type="transmembrane region" description="Helical" evidence="1">
    <location>
        <begin position="275"/>
        <end position="296"/>
    </location>
</feature>
<evidence type="ECO:0000313" key="3">
    <source>
        <dbReference type="EMBL" id="CAL5222073.1"/>
    </source>
</evidence>
<keyword evidence="1" id="KW-1133">Transmembrane helix</keyword>
<dbReference type="InterPro" id="IPR002123">
    <property type="entry name" value="Plipid/glycerol_acylTrfase"/>
</dbReference>
<keyword evidence="4" id="KW-1185">Reference proteome</keyword>
<dbReference type="Proteomes" id="UP001497392">
    <property type="component" value="Unassembled WGS sequence"/>
</dbReference>
<sequence>MNKVKFLKLMGKRNDAYGWGVALQQLFGVTMLRLPGPALYTEGGPIIFLSNHRSWADFYLDVVATDGNAQMLSRMAVALVFPMFMGAVCVIRSVILFQRGRKHDKESFNKMIDRRMAASPVDGLIVYPEGHRSISRTSLPLKRGMLAYAYSRKIPVQIVMSANKEAVISEKELSCRFGQEVLVAYAEPIRSSEYDSFDAFVDAVQREWDIQWKRIYSAEFSMGQEMRVDELENREYPPAIKAAQIFVTGGTILIFFAVLYWTLHAWAAFLSLFGTYKAGVSAVLSVWASVSIALAFKRVHLPLKTPNLGAASSRTIANGVK</sequence>
<dbReference type="Pfam" id="PF01553">
    <property type="entry name" value="Acyltransferase"/>
    <property type="match status" value="1"/>
</dbReference>
<evidence type="ECO:0000256" key="1">
    <source>
        <dbReference type="SAM" id="Phobius"/>
    </source>
</evidence>
<feature type="domain" description="Phospholipid/glycerol acyltransferase" evidence="2">
    <location>
        <begin position="46"/>
        <end position="164"/>
    </location>
</feature>
<evidence type="ECO:0000259" key="2">
    <source>
        <dbReference type="SMART" id="SM00563"/>
    </source>
</evidence>
<feature type="transmembrane region" description="Helical" evidence="1">
    <location>
        <begin position="242"/>
        <end position="263"/>
    </location>
</feature>
<organism evidence="3 4">
    <name type="scientific">Coccomyxa viridis</name>
    <dbReference type="NCBI Taxonomy" id="1274662"/>
    <lineage>
        <taxon>Eukaryota</taxon>
        <taxon>Viridiplantae</taxon>
        <taxon>Chlorophyta</taxon>
        <taxon>core chlorophytes</taxon>
        <taxon>Trebouxiophyceae</taxon>
        <taxon>Trebouxiophyceae incertae sedis</taxon>
        <taxon>Coccomyxaceae</taxon>
        <taxon>Coccomyxa</taxon>
    </lineage>
</organism>
<proteinExistence type="predicted"/>
<reference evidence="3 4" key="1">
    <citation type="submission" date="2024-06" db="EMBL/GenBank/DDBJ databases">
        <authorList>
            <person name="Kraege A."/>
            <person name="Thomma B."/>
        </authorList>
    </citation>
    <scope>NUCLEOTIDE SEQUENCE [LARGE SCALE GENOMIC DNA]</scope>
</reference>
<gene>
    <name evidence="3" type="primary">g4377</name>
    <name evidence="3" type="ORF">VP750_LOCUS3732</name>
</gene>